<evidence type="ECO:0000313" key="1">
    <source>
        <dbReference type="EMBL" id="CBY14880.1"/>
    </source>
</evidence>
<proteinExistence type="predicted"/>
<sequence length="354" mass="40667">MFCHFDENKRDFFQIYYCQAVTIGPKFLARPAYCLSYLKNFRRSGLLPVQSYLPIGANLPIGQLAEFRQLDQYFLLQFLRSKAQPNATTRDPTELLGSVSSHSVGTTSMVRATVLDESDELSRQLSLGDSEPLRFTWLSRCADVVLLGFLGEVGFEHYALTDFFQEDGEGLNQGLYLCSFPELLERSNFSPALVERMQAMPLLLSPRASFVSGAELKASIKLELRSRLSLIYPHCRRSFIRDREQHLKIVFVRNRLRRIFLDTSDACVDRLFDNHGLLTLDSSLRTRLELNFDGGLLAEYGIELDVVRNNWALDEFERFFLLSRRYHLDRIQQVTNNIEGVVGVGIQRVQQDDL</sequence>
<reference evidence="1" key="1">
    <citation type="journal article" date="2010" name="Science">
        <title>Plasticity of animal genome architecture unmasked by rapid evolution of a pelagic tunicate.</title>
        <authorList>
            <person name="Denoeud F."/>
            <person name="Henriet S."/>
            <person name="Mungpakdee S."/>
            <person name="Aury J.M."/>
            <person name="Da Silva C."/>
            <person name="Brinkmann H."/>
            <person name="Mikhaleva J."/>
            <person name="Olsen L.C."/>
            <person name="Jubin C."/>
            <person name="Canestro C."/>
            <person name="Bouquet J.M."/>
            <person name="Danks G."/>
            <person name="Poulain J."/>
            <person name="Campsteijn C."/>
            <person name="Adamski M."/>
            <person name="Cross I."/>
            <person name="Yadetie F."/>
            <person name="Muffato M."/>
            <person name="Louis A."/>
            <person name="Butcher S."/>
            <person name="Tsagkogeorga G."/>
            <person name="Konrad A."/>
            <person name="Singh S."/>
            <person name="Jensen M.F."/>
            <person name="Cong E.H."/>
            <person name="Eikeseth-Otteraa H."/>
            <person name="Noel B."/>
            <person name="Anthouard V."/>
            <person name="Porcel B.M."/>
            <person name="Kachouri-Lafond R."/>
            <person name="Nishino A."/>
            <person name="Ugolini M."/>
            <person name="Chourrout P."/>
            <person name="Nishida H."/>
            <person name="Aasland R."/>
            <person name="Huzurbazar S."/>
            <person name="Westhof E."/>
            <person name="Delsuc F."/>
            <person name="Lehrach H."/>
            <person name="Reinhardt R."/>
            <person name="Weissenbach J."/>
            <person name="Roy S.W."/>
            <person name="Artiguenave F."/>
            <person name="Postlethwait J.H."/>
            <person name="Manak J.R."/>
            <person name="Thompson E.M."/>
            <person name="Jaillon O."/>
            <person name="Du Pasquier L."/>
            <person name="Boudinot P."/>
            <person name="Liberles D.A."/>
            <person name="Volff J.N."/>
            <person name="Philippe H."/>
            <person name="Lenhard B."/>
            <person name="Roest Crollius H."/>
            <person name="Wincker P."/>
            <person name="Chourrout D."/>
        </authorList>
    </citation>
    <scope>NUCLEOTIDE SEQUENCE [LARGE SCALE GENOMIC DNA]</scope>
</reference>
<dbReference type="Proteomes" id="UP000001307">
    <property type="component" value="Unassembled WGS sequence"/>
</dbReference>
<keyword evidence="2" id="KW-1185">Reference proteome</keyword>
<dbReference type="InParanoid" id="E4XZ18"/>
<accession>E4XZ18</accession>
<name>E4XZ18_OIKDI</name>
<gene>
    <name evidence="1" type="ORF">GSOID_T00009971001</name>
</gene>
<dbReference type="EMBL" id="FN653370">
    <property type="protein sequence ID" value="CBY14880.1"/>
    <property type="molecule type" value="Genomic_DNA"/>
</dbReference>
<evidence type="ECO:0000313" key="2">
    <source>
        <dbReference type="Proteomes" id="UP000001307"/>
    </source>
</evidence>
<organism evidence="1">
    <name type="scientific">Oikopleura dioica</name>
    <name type="common">Tunicate</name>
    <dbReference type="NCBI Taxonomy" id="34765"/>
    <lineage>
        <taxon>Eukaryota</taxon>
        <taxon>Metazoa</taxon>
        <taxon>Chordata</taxon>
        <taxon>Tunicata</taxon>
        <taxon>Appendicularia</taxon>
        <taxon>Copelata</taxon>
        <taxon>Oikopleuridae</taxon>
        <taxon>Oikopleura</taxon>
    </lineage>
</organism>
<protein>
    <submittedName>
        <fullName evidence="1">Uncharacterized protein</fullName>
    </submittedName>
</protein>
<dbReference type="AlphaFoldDB" id="E4XZ18"/>